<dbReference type="PANTHER" id="PTHR11938">
    <property type="entry name" value="FAD NADPH DEHYDROGENASE/OXIDOREDUCTASE"/>
    <property type="match status" value="1"/>
</dbReference>
<keyword evidence="12" id="KW-0314">Glutamate biosynthesis</keyword>
<evidence type="ECO:0000256" key="1">
    <source>
        <dbReference type="ARBA" id="ARBA00001917"/>
    </source>
</evidence>
<dbReference type="GO" id="GO:0046872">
    <property type="term" value="F:metal ion binding"/>
    <property type="evidence" value="ECO:0007669"/>
    <property type="project" value="UniProtKB-KW"/>
</dbReference>
<dbReference type="InterPro" id="IPR029055">
    <property type="entry name" value="Ntn_hydrolases_N"/>
</dbReference>
<dbReference type="Pfam" id="PF01645">
    <property type="entry name" value="Glu_synthase"/>
    <property type="match status" value="1"/>
</dbReference>
<evidence type="ECO:0000256" key="8">
    <source>
        <dbReference type="ARBA" id="ARBA00022962"/>
    </source>
</evidence>
<keyword evidence="9" id="KW-0560">Oxidoreductase</keyword>
<keyword evidence="4" id="KW-0028">Amino-acid biosynthesis</keyword>
<evidence type="ECO:0000256" key="2">
    <source>
        <dbReference type="ARBA" id="ARBA00001927"/>
    </source>
</evidence>
<evidence type="ECO:0000256" key="13">
    <source>
        <dbReference type="ARBA" id="ARBA00023291"/>
    </source>
</evidence>
<dbReference type="SUPFAM" id="SSF69336">
    <property type="entry name" value="Alpha subunit of glutamate synthase, C-terminal domain"/>
    <property type="match status" value="1"/>
</dbReference>
<dbReference type="InterPro" id="IPR036485">
    <property type="entry name" value="Glu_synth_asu_C_sf"/>
</dbReference>
<dbReference type="GO" id="GO:0006537">
    <property type="term" value="P:glutamate biosynthetic process"/>
    <property type="evidence" value="ECO:0007669"/>
    <property type="project" value="UniProtKB-KW"/>
</dbReference>
<feature type="domain" description="Glutamine amidotransferase type-2" evidence="16">
    <location>
        <begin position="42"/>
        <end position="409"/>
    </location>
</feature>
<dbReference type="EMBL" id="GG693887">
    <property type="protein sequence ID" value="EES51647.1"/>
    <property type="molecule type" value="Genomic_DNA"/>
</dbReference>
<sequence length="1540" mass="167972">MTPDTDAAELSVEKIAPMTSVSSPKDIPSLSGSFADQERDSCAVIAVLSRDGRPSHRLVHEALEALQKMEHRAGQIRNEGDGTGIQMDIPKPLWRRWLVKEGVDPGVVDSPRFVAAHLYLRGDHPDSEASTLRRLLADEGFEVLMVRRGQTLPRRVTPFSDNHPHFWQVALLCPEGSDPLHATFWARTRLEKDGILHVASLSPAVVVYKVKGTSFILSDYFLDFQDPQCRASLVLGHSRYSTNTLSVTERVQPFSVLGHNGEINTIDKLRRESAMLGIPPVASGSDSQDLDRTLEGLMVQFGFSLIEAMEILFPPVTHIISSLDPERRAMYFLYRRFLGPLAQGPAAIIARYGNEAVFSVDALGLRPLWRFETSHTLFFSSERGIVRANDLVSEPRPFAPGEKMAIILSSDGPKTLEYPEIQKTLFDRFNARVAPFINRTQHQTNETEVPVPELLSLPDTLFREERRPQTLWNPFGFSVEDIELLSGMASLGIDPVGSLGFDGPLAPLSNERQNIPDFFKESVAVVTNPAIDRERESEHFSPRIVLGPRPYFSETVRVPKGLDISLPILLGGHLFGSPIPLDQYRALAKNHGTYLLEDLPRYFPREAIRVLDSTMEDHEALPDALARLAEEAVSAALSGTEILIIDDSRSLLPGRLWIEPALTVAAIDRALRRAPVPAGSPNLRRLLSLVVHSGALRNLHDLIFYFSMGADAMCPFLMLESVLVPEKGALAYSVEEGTARIDRTVTSIHKGIEKIISTMGIHEMRGYGRLMSSIGLSVDLAQLFTTPNFFTSEKSGLSWSRLQGEARARAPFFQSPKTDKPSRVFHLYPKVWKLALDVANSNEPYEKYQEKLSGIETENPISIRHLLDLVPHGSPLSPERVDVSILEQNYPFVISSMSFGSQGEVAYRAYAEACEQLGIISLNGEGGEIGDMIGKYPKSRGQQIASGRFGVNIRLLNSSGLLEIKIGQGAKPGEGGHLPGRKVSQKIARARRANPGVDLISPSNNHDLYSIEDLAQLVAELKSANPRARIIVKIPVIPGVGTIGIGIAKAGADIITVSGYDGGTGAARLHALKHVGLPVEIGVSEVHRALLSAGLRDQVEVWGDGGLKSSVDVVKLMCLGANRVGFATLPMVAIGCTICRECQTDTCHVGIATQIENEEEARKHGLKRFVPRDYEFAVRQLVHFFRAMGEDFRKILAGLGVSNAQSIVGNTGYLAQMRHADRLDLTSLLNPLPYGLDIEGVCGIGGSPDVTMTEKITEEVVRELKKHPTTVSLSVNSVNSQDRNIGTHLSGVLTREFPAHPPIDIRLGSGSIAGNGMGAFLRENMTLHVTGGAQDGVGKSAIGGRIVVMKARNGNGVPVDGSVGKSLGYGAQGGLFLIQGNCDSRACIRLSGADVVIGGRITGPVDDGVGHLGLRANMKGFAFEYMTNGRAVVLGDPGPWICAGMTGGSVYLMPQPEFGFDRDAIRRRIAKGAKVVLASLQAADTEAVGRLLGEYENELRRSGQSEEAEWVQGIRTSDLAKRFVRIVPESQQMEQEISTE</sequence>
<evidence type="ECO:0000256" key="12">
    <source>
        <dbReference type="ARBA" id="ARBA00023164"/>
    </source>
</evidence>
<dbReference type="Pfam" id="PF04898">
    <property type="entry name" value="Glu_syn_central"/>
    <property type="match status" value="1"/>
</dbReference>
<evidence type="ECO:0000256" key="3">
    <source>
        <dbReference type="ARBA" id="ARBA00009716"/>
    </source>
</evidence>
<keyword evidence="18" id="KW-1185">Reference proteome</keyword>
<dbReference type="Gene3D" id="3.60.20.10">
    <property type="entry name" value="Glutamine Phosphoribosylpyrophosphate, subunit 1, domain 1"/>
    <property type="match status" value="1"/>
</dbReference>
<keyword evidence="13" id="KW-0003">3Fe-4S</keyword>
<dbReference type="InterPro" id="IPR050711">
    <property type="entry name" value="ET-N_metabolism_enzyme"/>
</dbReference>
<dbReference type="GO" id="GO:0051538">
    <property type="term" value="F:3 iron, 4 sulfur cluster binding"/>
    <property type="evidence" value="ECO:0007669"/>
    <property type="project" value="UniProtKB-KW"/>
</dbReference>
<comment type="pathway">
    <text evidence="14">Amino-acid biosynthesis.</text>
</comment>
<name>C6I0J2_9BACT</name>
<dbReference type="Gene3D" id="2.160.20.60">
    <property type="entry name" value="Glutamate synthase, alpha subunit, C-terminal domain"/>
    <property type="match status" value="1"/>
</dbReference>
<reference evidence="17 18" key="1">
    <citation type="journal article" date="2009" name="Appl. Environ. Microbiol.">
        <title>Community genomic and proteomic analyses of chemoautotrophic iron-oxidizing "Leptospirillum rubarum" (Group II) and "Leptospirillum ferrodiazotrophum" (Group III) bacteria in acid mine drainage biofilms.</title>
        <authorList>
            <person name="Goltsman D.S."/>
            <person name="Denef V.J."/>
            <person name="Singer S.W."/>
            <person name="VerBerkmoes N.C."/>
            <person name="Lefsrud M."/>
            <person name="Mueller R.S."/>
            <person name="Dick G.J."/>
            <person name="Sun C.L."/>
            <person name="Wheeler K.E."/>
            <person name="Zemla A."/>
            <person name="Baker B.J."/>
            <person name="Hauser L."/>
            <person name="Land M."/>
            <person name="Shah M.B."/>
            <person name="Thelen M.P."/>
            <person name="Hettich R.L."/>
            <person name="Banfield J.F."/>
        </authorList>
    </citation>
    <scope>NUCLEOTIDE SEQUENCE [LARGE SCALE GENOMIC DNA]</scope>
</reference>
<dbReference type="Proteomes" id="UP000009374">
    <property type="component" value="Unassembled WGS sequence"/>
</dbReference>
<evidence type="ECO:0000256" key="15">
    <source>
        <dbReference type="SAM" id="MobiDB-lite"/>
    </source>
</evidence>
<dbReference type="GO" id="GO:0015930">
    <property type="term" value="F:glutamate synthase activity"/>
    <property type="evidence" value="ECO:0007669"/>
    <property type="project" value="InterPro"/>
</dbReference>
<evidence type="ECO:0000256" key="9">
    <source>
        <dbReference type="ARBA" id="ARBA00023002"/>
    </source>
</evidence>
<dbReference type="Pfam" id="PF00310">
    <property type="entry name" value="GATase_2"/>
    <property type="match status" value="1"/>
</dbReference>
<keyword evidence="5" id="KW-0285">Flavoprotein</keyword>
<evidence type="ECO:0000313" key="17">
    <source>
        <dbReference type="EMBL" id="EES51647.1"/>
    </source>
</evidence>
<dbReference type="Pfam" id="PF01493">
    <property type="entry name" value="GXGXG"/>
    <property type="match status" value="1"/>
</dbReference>
<dbReference type="GO" id="GO:0019676">
    <property type="term" value="P:ammonia assimilation cycle"/>
    <property type="evidence" value="ECO:0007669"/>
    <property type="project" value="TreeGrafter"/>
</dbReference>
<comment type="cofactor">
    <cofactor evidence="2">
        <name>[3Fe-4S] cluster</name>
        <dbReference type="ChEBI" id="CHEBI:21137"/>
    </cofactor>
</comment>
<dbReference type="SUPFAM" id="SSF51395">
    <property type="entry name" value="FMN-linked oxidoreductases"/>
    <property type="match status" value="1"/>
</dbReference>
<evidence type="ECO:0000256" key="7">
    <source>
        <dbReference type="ARBA" id="ARBA00022723"/>
    </source>
</evidence>
<keyword evidence="11" id="KW-0411">Iron-sulfur</keyword>
<dbReference type="InterPro" id="IPR013785">
    <property type="entry name" value="Aldolase_TIM"/>
</dbReference>
<protein>
    <submittedName>
        <fullName evidence="17">Glutamate synthase (Ferredoxin)</fullName>
    </submittedName>
</protein>
<dbReference type="Gene3D" id="3.20.20.70">
    <property type="entry name" value="Aldolase class I"/>
    <property type="match status" value="2"/>
</dbReference>
<dbReference type="SUPFAM" id="SSF56235">
    <property type="entry name" value="N-terminal nucleophile aminohydrolases (Ntn hydrolases)"/>
    <property type="match status" value="1"/>
</dbReference>
<dbReference type="CDD" id="cd02808">
    <property type="entry name" value="GltS_FMN"/>
    <property type="match status" value="1"/>
</dbReference>
<dbReference type="CDD" id="cd00504">
    <property type="entry name" value="GXGXG"/>
    <property type="match status" value="1"/>
</dbReference>
<dbReference type="PROSITE" id="PS51278">
    <property type="entry name" value="GATASE_TYPE_2"/>
    <property type="match status" value="1"/>
</dbReference>
<keyword evidence="7" id="KW-0479">Metal-binding</keyword>
<accession>C6I0J2</accession>
<dbReference type="InterPro" id="IPR017932">
    <property type="entry name" value="GATase_2_dom"/>
</dbReference>
<evidence type="ECO:0000256" key="6">
    <source>
        <dbReference type="ARBA" id="ARBA00022643"/>
    </source>
</evidence>
<organism evidence="17 18">
    <name type="scientific">Leptospirillum ferrodiazotrophum</name>
    <dbReference type="NCBI Taxonomy" id="412449"/>
    <lineage>
        <taxon>Bacteria</taxon>
        <taxon>Pseudomonadati</taxon>
        <taxon>Nitrospirota</taxon>
        <taxon>Nitrospiria</taxon>
        <taxon>Nitrospirales</taxon>
        <taxon>Nitrospiraceae</taxon>
        <taxon>Leptospirillum</taxon>
    </lineage>
</organism>
<feature type="region of interest" description="Disordered" evidence="15">
    <location>
        <begin position="1"/>
        <end position="34"/>
    </location>
</feature>
<evidence type="ECO:0000256" key="11">
    <source>
        <dbReference type="ARBA" id="ARBA00023014"/>
    </source>
</evidence>
<keyword evidence="8" id="KW-0315">Glutamine amidotransferase</keyword>
<evidence type="ECO:0000256" key="10">
    <source>
        <dbReference type="ARBA" id="ARBA00023004"/>
    </source>
</evidence>
<proteinExistence type="inferred from homology"/>
<keyword evidence="10" id="KW-0408">Iron</keyword>
<dbReference type="InterPro" id="IPR002932">
    <property type="entry name" value="Glu_synthdom"/>
</dbReference>
<evidence type="ECO:0000313" key="18">
    <source>
        <dbReference type="Proteomes" id="UP000009374"/>
    </source>
</evidence>
<keyword evidence="6" id="KW-0288">FMN</keyword>
<comment type="cofactor">
    <cofactor evidence="1">
        <name>FMN</name>
        <dbReference type="ChEBI" id="CHEBI:58210"/>
    </cofactor>
</comment>
<dbReference type="InterPro" id="IPR006982">
    <property type="entry name" value="Glu_synth_centr_N"/>
</dbReference>
<dbReference type="InterPro" id="IPR002489">
    <property type="entry name" value="Glu_synth_asu_C"/>
</dbReference>
<evidence type="ECO:0000259" key="16">
    <source>
        <dbReference type="PROSITE" id="PS51278"/>
    </source>
</evidence>
<dbReference type="MEROPS" id="C44.003"/>
<evidence type="ECO:0000256" key="4">
    <source>
        <dbReference type="ARBA" id="ARBA00022605"/>
    </source>
</evidence>
<gene>
    <name evidence="17" type="ORF">UBAL3_95680085</name>
</gene>
<dbReference type="PANTHER" id="PTHR11938:SF133">
    <property type="entry name" value="GLUTAMATE SYNTHASE (NADH)"/>
    <property type="match status" value="1"/>
</dbReference>
<evidence type="ECO:0000256" key="5">
    <source>
        <dbReference type="ARBA" id="ARBA00022630"/>
    </source>
</evidence>
<evidence type="ECO:0000256" key="14">
    <source>
        <dbReference type="ARBA" id="ARBA00029440"/>
    </source>
</evidence>
<comment type="similarity">
    <text evidence="3">Belongs to the glutamate synthase family.</text>
</comment>